<proteinExistence type="predicted"/>
<keyword evidence="3" id="KW-0572">Peptidoglycan-anchor</keyword>
<dbReference type="InterPro" id="IPR019931">
    <property type="entry name" value="LPXTG_anchor"/>
</dbReference>
<dbReference type="EMBL" id="UETC01000011">
    <property type="protein sequence ID" value="SSA49916.1"/>
    <property type="molecule type" value="Genomic_DNA"/>
</dbReference>
<gene>
    <name evidence="7" type="ORF">BCF38_11184</name>
    <name evidence="8" type="ORF">SAMN05421539_11184</name>
</gene>
<feature type="signal peptide" evidence="5">
    <location>
        <begin position="1"/>
        <end position="19"/>
    </location>
</feature>
<evidence type="ECO:0000256" key="5">
    <source>
        <dbReference type="SAM" id="SignalP"/>
    </source>
</evidence>
<keyword evidence="4" id="KW-0472">Membrane</keyword>
<name>A0A2Y9B0J8_9RHOB</name>
<reference evidence="7 9" key="2">
    <citation type="submission" date="2018-03" db="EMBL/GenBank/DDBJ databases">
        <title>Genomic Encyclopedia of Archaeal and Bacterial Type Strains, Phase II (KMG-II): from individual species to whole genera.</title>
        <authorList>
            <person name="Goeker M."/>
        </authorList>
    </citation>
    <scope>NUCLEOTIDE SEQUENCE [LARGE SCALE GENOMIC DNA]</scope>
    <source>
        <strain evidence="7 9">DSM 25227</strain>
    </source>
</reference>
<evidence type="ECO:0000256" key="3">
    <source>
        <dbReference type="ARBA" id="ARBA00023088"/>
    </source>
</evidence>
<evidence type="ECO:0000313" key="8">
    <source>
        <dbReference type="EMBL" id="SSA49916.1"/>
    </source>
</evidence>
<keyword evidence="4" id="KW-1133">Transmembrane helix</keyword>
<keyword evidence="2" id="KW-0964">Secreted</keyword>
<evidence type="ECO:0000313" key="9">
    <source>
        <dbReference type="Proteomes" id="UP000245839"/>
    </source>
</evidence>
<dbReference type="InterPro" id="IPR022472">
    <property type="entry name" value="VPLPA-CTERM"/>
</dbReference>
<dbReference type="AlphaFoldDB" id="A0A2Y9B0J8"/>
<evidence type="ECO:0000259" key="6">
    <source>
        <dbReference type="PROSITE" id="PS50847"/>
    </source>
</evidence>
<keyword evidence="9" id="KW-1185">Reference proteome</keyword>
<keyword evidence="1" id="KW-0134">Cell wall</keyword>
<evidence type="ECO:0000256" key="4">
    <source>
        <dbReference type="SAM" id="Phobius"/>
    </source>
</evidence>
<feature type="transmembrane region" description="Helical" evidence="4">
    <location>
        <begin position="145"/>
        <end position="167"/>
    </location>
</feature>
<dbReference type="EMBL" id="QGDJ01000011">
    <property type="protein sequence ID" value="PWJ15067.1"/>
    <property type="molecule type" value="Genomic_DNA"/>
</dbReference>
<dbReference type="NCBIfam" id="TIGR03370">
    <property type="entry name" value="VPLPA-CTERM"/>
    <property type="match status" value="1"/>
</dbReference>
<organism evidence="8 10">
    <name type="scientific">Jannaschia seohaensis</name>
    <dbReference type="NCBI Taxonomy" id="475081"/>
    <lineage>
        <taxon>Bacteria</taxon>
        <taxon>Pseudomonadati</taxon>
        <taxon>Pseudomonadota</taxon>
        <taxon>Alphaproteobacteria</taxon>
        <taxon>Rhodobacterales</taxon>
        <taxon>Roseobacteraceae</taxon>
        <taxon>Jannaschia</taxon>
    </lineage>
</organism>
<feature type="chain" id="PRO_5033775721" evidence="5">
    <location>
        <begin position="20"/>
        <end position="171"/>
    </location>
</feature>
<evidence type="ECO:0000313" key="10">
    <source>
        <dbReference type="Proteomes" id="UP000251571"/>
    </source>
</evidence>
<feature type="domain" description="Gram-positive cocci surface proteins LPxTG" evidence="6">
    <location>
        <begin position="136"/>
        <end position="171"/>
    </location>
</feature>
<keyword evidence="5" id="KW-0732">Signal</keyword>
<evidence type="ECO:0000256" key="2">
    <source>
        <dbReference type="ARBA" id="ARBA00022525"/>
    </source>
</evidence>
<dbReference type="PROSITE" id="PS50847">
    <property type="entry name" value="GRAM_POS_ANCHORING"/>
    <property type="match status" value="1"/>
</dbReference>
<reference evidence="8 10" key="1">
    <citation type="submission" date="2016-10" db="EMBL/GenBank/DDBJ databases">
        <authorList>
            <person name="Cai Z."/>
        </authorList>
    </citation>
    <scope>NUCLEOTIDE SEQUENCE [LARGE SCALE GENOMIC DNA]</scope>
    <source>
        <strain evidence="8 10">DSM 25227</strain>
    </source>
</reference>
<evidence type="ECO:0000256" key="1">
    <source>
        <dbReference type="ARBA" id="ARBA00022512"/>
    </source>
</evidence>
<evidence type="ECO:0000313" key="7">
    <source>
        <dbReference type="EMBL" id="PWJ15067.1"/>
    </source>
</evidence>
<dbReference type="Proteomes" id="UP000251571">
    <property type="component" value="Unassembled WGS sequence"/>
</dbReference>
<accession>A0A2Y9B0J8</accession>
<dbReference type="Proteomes" id="UP000245839">
    <property type="component" value="Unassembled WGS sequence"/>
</dbReference>
<dbReference type="RefSeq" id="WP_170125487.1">
    <property type="nucleotide sequence ID" value="NZ_QGDJ01000011.1"/>
</dbReference>
<sequence>MKYVKLAAILGLLASPAQAVTFNIDFGSSGGATGTVSFDDLGRTGTFDFFALTNRTFTATFGAVTYTLADATTTAVTQVLITGLSGSRSLVFSGDGNGPQTGSIEFLAPGGGRLLTFGPTGFEGLYAETNVTSVPLPYTATEAAAAVPLPASALLLLASLAGLGIAARRRA</sequence>
<protein>
    <submittedName>
        <fullName evidence="7">Putative secreted protein</fullName>
    </submittedName>
    <submittedName>
        <fullName evidence="8">VPLPA-CTERM protein sorting domain-containing protein</fullName>
    </submittedName>
</protein>
<keyword evidence="4" id="KW-0812">Transmembrane</keyword>